<evidence type="ECO:0000313" key="3">
    <source>
        <dbReference type="Proteomes" id="UP000287233"/>
    </source>
</evidence>
<feature type="chain" id="PRO_5019312374" evidence="1">
    <location>
        <begin position="24"/>
        <end position="252"/>
    </location>
</feature>
<reference evidence="3" key="1">
    <citation type="submission" date="2018-12" db="EMBL/GenBank/DDBJ databases">
        <title>Complete genome sequence of an uncultured bacterium of the candidate phylum Bipolaricaulota.</title>
        <authorList>
            <person name="Kadnikov V.V."/>
            <person name="Mardanov A.V."/>
            <person name="Beletsky A.V."/>
            <person name="Frank Y.A."/>
            <person name="Karnachuk O.V."/>
            <person name="Ravin N.V."/>
        </authorList>
    </citation>
    <scope>NUCLEOTIDE SEQUENCE [LARGE SCALE GENOMIC DNA]</scope>
</reference>
<name>A0A410FSB5_BIPS1</name>
<dbReference type="AlphaFoldDB" id="A0A410FSB5"/>
<keyword evidence="1" id="KW-0732">Signal</keyword>
<dbReference type="EMBL" id="CP034928">
    <property type="protein sequence ID" value="QAA76099.1"/>
    <property type="molecule type" value="Genomic_DNA"/>
</dbReference>
<feature type="signal peptide" evidence="1">
    <location>
        <begin position="1"/>
        <end position="23"/>
    </location>
</feature>
<proteinExistence type="predicted"/>
<organism evidence="2 3">
    <name type="scientific">Bipolaricaulis sibiricus</name>
    <dbReference type="NCBI Taxonomy" id="2501609"/>
    <lineage>
        <taxon>Bacteria</taxon>
        <taxon>Candidatus Bipolaricaulota</taxon>
        <taxon>Candidatus Bipolaricaulia</taxon>
        <taxon>Candidatus Bipolaricaulales</taxon>
        <taxon>Candidatus Bipolaricaulaceae</taxon>
        <taxon>Candidatus Bipolaricaulis</taxon>
    </lineage>
</organism>
<evidence type="ECO:0000313" key="2">
    <source>
        <dbReference type="EMBL" id="QAA76099.1"/>
    </source>
</evidence>
<dbReference type="Proteomes" id="UP000287233">
    <property type="component" value="Chromosome"/>
</dbReference>
<dbReference type="KEGG" id="bih:BIP78_0333"/>
<protein>
    <submittedName>
        <fullName evidence="2">Uncharacterized protein</fullName>
    </submittedName>
</protein>
<gene>
    <name evidence="2" type="ORF">BIP78_0333</name>
</gene>
<accession>A0A410FSB5</accession>
<sequence length="252" mass="27289">MRTHTKINWPLLLLGIAAGLALGNTVARGEQAVQATIEIANTADPALPGATVYEFSAAVFMRNTTSISIRSFYPFLVVTAGQTRSLGPFELQETPTAVVLLGRKGPPGPTMDSLAVTISPLGPVTVYEEGTLRITVRLGDEHREEGVVLAGYLLAVRQFWCSRSEGPLYLLQTGEFGVGLDGFYVLVGEPRWPWLDDPLLQPLVGKNVQVRGRLVPAGEDVPLSEDRSATYPLPAIVVEEIGEVELFERCGF</sequence>
<evidence type="ECO:0000256" key="1">
    <source>
        <dbReference type="SAM" id="SignalP"/>
    </source>
</evidence>